<evidence type="ECO:0000313" key="2">
    <source>
        <dbReference type="Proteomes" id="UP000823775"/>
    </source>
</evidence>
<accession>A0ABS8WRV0</accession>
<organism evidence="1 2">
    <name type="scientific">Datura stramonium</name>
    <name type="common">Jimsonweed</name>
    <name type="synonym">Common thornapple</name>
    <dbReference type="NCBI Taxonomy" id="4076"/>
    <lineage>
        <taxon>Eukaryota</taxon>
        <taxon>Viridiplantae</taxon>
        <taxon>Streptophyta</taxon>
        <taxon>Embryophyta</taxon>
        <taxon>Tracheophyta</taxon>
        <taxon>Spermatophyta</taxon>
        <taxon>Magnoliopsida</taxon>
        <taxon>eudicotyledons</taxon>
        <taxon>Gunneridae</taxon>
        <taxon>Pentapetalae</taxon>
        <taxon>asterids</taxon>
        <taxon>lamiids</taxon>
        <taxon>Solanales</taxon>
        <taxon>Solanaceae</taxon>
        <taxon>Solanoideae</taxon>
        <taxon>Datureae</taxon>
        <taxon>Datura</taxon>
    </lineage>
</organism>
<keyword evidence="2" id="KW-1185">Reference proteome</keyword>
<name>A0ABS8WRV0_DATST</name>
<dbReference type="Proteomes" id="UP000823775">
    <property type="component" value="Unassembled WGS sequence"/>
</dbReference>
<protein>
    <submittedName>
        <fullName evidence="1">Uncharacterized protein</fullName>
    </submittedName>
</protein>
<evidence type="ECO:0000313" key="1">
    <source>
        <dbReference type="EMBL" id="MCE3215642.1"/>
    </source>
</evidence>
<comment type="caution">
    <text evidence="1">The sequence shown here is derived from an EMBL/GenBank/DDBJ whole genome shotgun (WGS) entry which is preliminary data.</text>
</comment>
<dbReference type="EMBL" id="JACEIK010011376">
    <property type="protein sequence ID" value="MCE3215642.1"/>
    <property type="molecule type" value="Genomic_DNA"/>
</dbReference>
<sequence length="120" mass="13708">MCVPRPREVNVTEILIVYGYESIGPATIVDVVQMTQQVAKAHAKRISINKDVIGSQRHDTPEQIESIHMELLKRLATILPNYINISIPYQRVQPPMGLFLLPLQEEAELVKEVYMVKNEQ</sequence>
<proteinExistence type="predicted"/>
<reference evidence="1 2" key="1">
    <citation type="journal article" date="2021" name="BMC Genomics">
        <title>Datura genome reveals duplications of psychoactive alkaloid biosynthetic genes and high mutation rate following tissue culture.</title>
        <authorList>
            <person name="Rajewski A."/>
            <person name="Carter-House D."/>
            <person name="Stajich J."/>
            <person name="Litt A."/>
        </authorList>
    </citation>
    <scope>NUCLEOTIDE SEQUENCE [LARGE SCALE GENOMIC DNA]</scope>
    <source>
        <strain evidence="1">AR-01</strain>
    </source>
</reference>
<gene>
    <name evidence="1" type="ORF">HAX54_003038</name>
</gene>